<keyword evidence="2" id="KW-1185">Reference proteome</keyword>
<accession>A0A2A9FDG0</accession>
<sequence length="46" mass="4965">MTVRQWFLLAVAPWEYSDKATACGAGTNLRDGMADRRSAALGPIPV</sequence>
<organism evidence="1 2">
    <name type="scientific">Amycolatopsis sulphurea</name>
    <dbReference type="NCBI Taxonomy" id="76022"/>
    <lineage>
        <taxon>Bacteria</taxon>
        <taxon>Bacillati</taxon>
        <taxon>Actinomycetota</taxon>
        <taxon>Actinomycetes</taxon>
        <taxon>Pseudonocardiales</taxon>
        <taxon>Pseudonocardiaceae</taxon>
        <taxon>Amycolatopsis</taxon>
    </lineage>
</organism>
<evidence type="ECO:0000313" key="1">
    <source>
        <dbReference type="EMBL" id="PFG49394.1"/>
    </source>
</evidence>
<dbReference type="AlphaFoldDB" id="A0A2A9FDG0"/>
<reference evidence="1 2" key="1">
    <citation type="submission" date="2017-10" db="EMBL/GenBank/DDBJ databases">
        <title>Sequencing the genomes of 1000 actinobacteria strains.</title>
        <authorList>
            <person name="Klenk H.-P."/>
        </authorList>
    </citation>
    <scope>NUCLEOTIDE SEQUENCE [LARGE SCALE GENOMIC DNA]</scope>
    <source>
        <strain evidence="1 2">DSM 46092</strain>
    </source>
</reference>
<dbReference type="EMBL" id="PDJK01000002">
    <property type="protein sequence ID" value="PFG49394.1"/>
    <property type="molecule type" value="Genomic_DNA"/>
</dbReference>
<name>A0A2A9FDG0_9PSEU</name>
<evidence type="ECO:0000313" key="2">
    <source>
        <dbReference type="Proteomes" id="UP000243542"/>
    </source>
</evidence>
<proteinExistence type="predicted"/>
<protein>
    <submittedName>
        <fullName evidence="1">Uncharacterized protein</fullName>
    </submittedName>
</protein>
<comment type="caution">
    <text evidence="1">The sequence shown here is derived from an EMBL/GenBank/DDBJ whole genome shotgun (WGS) entry which is preliminary data.</text>
</comment>
<dbReference type="Proteomes" id="UP000243542">
    <property type="component" value="Unassembled WGS sequence"/>
</dbReference>
<gene>
    <name evidence="1" type="ORF">ATK36_4547</name>
</gene>